<comment type="caution">
    <text evidence="1">The sequence shown here is derived from an EMBL/GenBank/DDBJ whole genome shotgun (WGS) entry which is preliminary data.</text>
</comment>
<evidence type="ECO:0000313" key="2">
    <source>
        <dbReference type="Proteomes" id="UP000004982"/>
    </source>
</evidence>
<organism evidence="1 2">
    <name type="scientific">Neisseria macacae ATCC 33926</name>
    <dbReference type="NCBI Taxonomy" id="997348"/>
    <lineage>
        <taxon>Bacteria</taxon>
        <taxon>Pseudomonadati</taxon>
        <taxon>Pseudomonadota</taxon>
        <taxon>Betaproteobacteria</taxon>
        <taxon>Neisseriales</taxon>
        <taxon>Neisseriaceae</taxon>
        <taxon>Neisseria</taxon>
    </lineage>
</organism>
<gene>
    <name evidence="1" type="ORF">HMPREF9418_0611</name>
</gene>
<sequence length="49" mass="5591">MIEETETNRPNVLFGRTFGRFYYPSALKFAVLSHFYSGLTLNQYGVASP</sequence>
<dbReference type="EMBL" id="AFQE01000032">
    <property type="protein sequence ID" value="EGQ77880.1"/>
    <property type="molecule type" value="Genomic_DNA"/>
</dbReference>
<protein>
    <submittedName>
        <fullName evidence="1">Uncharacterized protein</fullName>
    </submittedName>
</protein>
<dbReference type="AlphaFoldDB" id="A0AA36UKU2"/>
<accession>A0AA36UKU2</accession>
<name>A0AA36UKU2_9NEIS</name>
<proteinExistence type="predicted"/>
<dbReference type="Proteomes" id="UP000004982">
    <property type="component" value="Unassembled WGS sequence"/>
</dbReference>
<reference evidence="1 2" key="1">
    <citation type="submission" date="2011-05" db="EMBL/GenBank/DDBJ databases">
        <authorList>
            <person name="Muzny D."/>
            <person name="Qin X."/>
            <person name="Deng J."/>
            <person name="Jiang H."/>
            <person name="Liu Y."/>
            <person name="Qu J."/>
            <person name="Song X.-Z."/>
            <person name="Zhang L."/>
            <person name="Thornton R."/>
            <person name="Coyle M."/>
            <person name="Francisco L."/>
            <person name="Jackson L."/>
            <person name="Javaid M."/>
            <person name="Korchina V."/>
            <person name="Kovar C."/>
            <person name="Mata R."/>
            <person name="Mathew T."/>
            <person name="Ngo R."/>
            <person name="Nguyen L."/>
            <person name="Nguyen N."/>
            <person name="Okwuonu G."/>
            <person name="Ongeri F."/>
            <person name="Pham C."/>
            <person name="Simmons D."/>
            <person name="Wilczek-Boney K."/>
            <person name="Hale W."/>
            <person name="Jakkamsetti A."/>
            <person name="Pham P."/>
            <person name="Ruth R."/>
            <person name="San Lucas F."/>
            <person name="Warren J."/>
            <person name="Zhang J."/>
            <person name="Zhao Z."/>
            <person name="Zhou C."/>
            <person name="Zhu D."/>
            <person name="Lee S."/>
            <person name="Bess C."/>
            <person name="Blankenburg K."/>
            <person name="Forbes L."/>
            <person name="Fu Q."/>
            <person name="Gubbala S."/>
            <person name="Hirani K."/>
            <person name="Jayaseelan J.C."/>
            <person name="Lara F."/>
            <person name="Munidasa M."/>
            <person name="Palculict T."/>
            <person name="Patil S."/>
            <person name="Pu L.-L."/>
            <person name="Saada N."/>
            <person name="Tang L."/>
            <person name="Weissenberger G."/>
            <person name="Zhu Y."/>
            <person name="Hemphill L."/>
            <person name="Shang Y."/>
            <person name="Youmans B."/>
            <person name="Ayvaz T."/>
            <person name="Ross M."/>
            <person name="Santibanez J."/>
            <person name="Aqrawi P."/>
            <person name="Gross S."/>
            <person name="Joshi V."/>
            <person name="Fowler G."/>
            <person name="Nazareth L."/>
            <person name="Reid J."/>
            <person name="Worley K."/>
            <person name="Petrosino J."/>
            <person name="Highlander S."/>
            <person name="Gibbs R."/>
        </authorList>
    </citation>
    <scope>NUCLEOTIDE SEQUENCE [LARGE SCALE GENOMIC DNA]</scope>
    <source>
        <strain evidence="1 2">ATCC 33926</strain>
    </source>
</reference>
<evidence type="ECO:0000313" key="1">
    <source>
        <dbReference type="EMBL" id="EGQ77880.1"/>
    </source>
</evidence>